<dbReference type="AlphaFoldDB" id="A0A448YJ83"/>
<feature type="domain" description="Obg" evidence="4">
    <location>
        <begin position="144"/>
        <end position="387"/>
    </location>
</feature>
<dbReference type="EMBL" id="CAACVR010000008">
    <property type="protein sequence ID" value="VEU20970.1"/>
    <property type="molecule type" value="Genomic_DNA"/>
</dbReference>
<feature type="domain" description="OBG-type G" evidence="3">
    <location>
        <begin position="388"/>
        <end position="555"/>
    </location>
</feature>
<dbReference type="GO" id="GO:0005739">
    <property type="term" value="C:mitochondrion"/>
    <property type="evidence" value="ECO:0007669"/>
    <property type="project" value="TreeGrafter"/>
</dbReference>
<keyword evidence="6" id="KW-1185">Reference proteome</keyword>
<dbReference type="Gene3D" id="2.70.210.12">
    <property type="entry name" value="GTP1/OBG domain"/>
    <property type="match status" value="1"/>
</dbReference>
<dbReference type="InterPro" id="IPR006073">
    <property type="entry name" value="GTP-bd"/>
</dbReference>
<dbReference type="PANTHER" id="PTHR11702:SF31">
    <property type="entry name" value="MITOCHONDRIAL RIBOSOME-ASSOCIATED GTPASE 2"/>
    <property type="match status" value="1"/>
</dbReference>
<dbReference type="InterPro" id="IPR045086">
    <property type="entry name" value="OBG_GTPase"/>
</dbReference>
<reference evidence="5 6" key="1">
    <citation type="submission" date="2018-12" db="EMBL/GenBank/DDBJ databases">
        <authorList>
            <person name="Tiukova I."/>
            <person name="Dainat J."/>
        </authorList>
    </citation>
    <scope>NUCLEOTIDE SEQUENCE [LARGE SCALE GENOMIC DNA]</scope>
</reference>
<dbReference type="SUPFAM" id="SSF82051">
    <property type="entry name" value="Obg GTP-binding protein N-terminal domain"/>
    <property type="match status" value="1"/>
</dbReference>
<dbReference type="PROSITE" id="PS51883">
    <property type="entry name" value="OBG"/>
    <property type="match status" value="1"/>
</dbReference>
<dbReference type="Proteomes" id="UP000290900">
    <property type="component" value="Unassembled WGS sequence"/>
</dbReference>
<keyword evidence="1" id="KW-0547">Nucleotide-binding</keyword>
<dbReference type="OrthoDB" id="347018at2759"/>
<evidence type="ECO:0000313" key="6">
    <source>
        <dbReference type="Proteomes" id="UP000290900"/>
    </source>
</evidence>
<accession>A0A448YJ83</accession>
<evidence type="ECO:0000313" key="5">
    <source>
        <dbReference type="EMBL" id="VEU20970.1"/>
    </source>
</evidence>
<gene>
    <name evidence="5" type="ORF">BRENAR_LOCUS1705</name>
</gene>
<dbReference type="InterPro" id="IPR031167">
    <property type="entry name" value="G_OBG"/>
</dbReference>
<evidence type="ECO:0000259" key="4">
    <source>
        <dbReference type="PROSITE" id="PS51883"/>
    </source>
</evidence>
<dbReference type="PROSITE" id="PS51710">
    <property type="entry name" value="G_OBG"/>
    <property type="match status" value="1"/>
</dbReference>
<dbReference type="GO" id="GO:0003924">
    <property type="term" value="F:GTPase activity"/>
    <property type="evidence" value="ECO:0007669"/>
    <property type="project" value="InterPro"/>
</dbReference>
<dbReference type="SUPFAM" id="SSF52540">
    <property type="entry name" value="P-loop containing nucleoside triphosphate hydrolases"/>
    <property type="match status" value="1"/>
</dbReference>
<dbReference type="PANTHER" id="PTHR11702">
    <property type="entry name" value="DEVELOPMENTALLY REGULATED GTP-BINDING PROTEIN-RELATED"/>
    <property type="match status" value="1"/>
</dbReference>
<dbReference type="PRINTS" id="PR00326">
    <property type="entry name" value="GTP1OBG"/>
</dbReference>
<dbReference type="GO" id="GO:0042254">
    <property type="term" value="P:ribosome biogenesis"/>
    <property type="evidence" value="ECO:0007669"/>
    <property type="project" value="UniProtKB-UniRule"/>
</dbReference>
<dbReference type="InterPro" id="IPR006169">
    <property type="entry name" value="GTP1_OBG_dom"/>
</dbReference>
<dbReference type="FunCoup" id="A0A448YJ83">
    <property type="interactions" value="489"/>
</dbReference>
<dbReference type="Pfam" id="PF01018">
    <property type="entry name" value="GTP1_OBG"/>
    <property type="match status" value="2"/>
</dbReference>
<dbReference type="Gene3D" id="3.40.50.300">
    <property type="entry name" value="P-loop containing nucleotide triphosphate hydrolases"/>
    <property type="match status" value="1"/>
</dbReference>
<protein>
    <submittedName>
        <fullName evidence="5">DEKNAAC101849</fullName>
    </submittedName>
</protein>
<evidence type="ECO:0000259" key="3">
    <source>
        <dbReference type="PROSITE" id="PS51710"/>
    </source>
</evidence>
<dbReference type="InterPro" id="IPR027417">
    <property type="entry name" value="P-loop_NTPase"/>
</dbReference>
<name>A0A448YJ83_BRENA</name>
<dbReference type="GO" id="GO:0005525">
    <property type="term" value="F:GTP binding"/>
    <property type="evidence" value="ECO:0007669"/>
    <property type="project" value="UniProtKB-KW"/>
</dbReference>
<dbReference type="Pfam" id="PF01926">
    <property type="entry name" value="MMR_HSR1"/>
    <property type="match status" value="1"/>
</dbReference>
<sequence>MRSFRFISRSFSVGSFLRYNPKDYISDIPDNAPTLEENTKWLRTLATKKKPEDAKVDRYDQLPKETYVTEEKSEIDFPETNSNFLRFKSKKTKRVYDIVAGPNYSKEDYSPYHVLSIPVSAYDVSSSPFSTLPSKRRPKSESLQAFSDLKVVKIRSGKGGNGMVSFSRDAGVAVGPPDGGDGGDGGDIYVMAIKGLNSLHGIKTKYIAKDGSSGAAGQLDGKKGESVIITVPVGTTIRWCPSPVEIRSLQKEGEDKVFHVKAVGAWPEDRLPCDIQLLRDSYDIGKGWIFKDKDEAYHLERGYFQKLRDSVKQFDRQSKYDEMQTDRFPIDGLDFSEPTAEPLLLLRGGRGGLGNMHFLTPEIRNPRFAKTGRAGLEQSFIFELKLLADLGLVGLPNAGKSTLLKAISRATPKVGNWKFTTLQPTIGTISLRIDQPPFTVADIPGIVQGAKDNKGMGLSFLRHIERSGGIVFVVSLGNKDPVADLKILEGELGSERLEGKNKLVVATKADLDGAERSFQELNAYCSNLDYKCVPCSPLNAGNIETVLQLMAECTGKFDI</sequence>
<evidence type="ECO:0000256" key="2">
    <source>
        <dbReference type="ARBA" id="ARBA00023134"/>
    </source>
</evidence>
<proteinExistence type="predicted"/>
<dbReference type="STRING" id="13370.A0A448YJ83"/>
<organism evidence="5 6">
    <name type="scientific">Brettanomyces naardenensis</name>
    <name type="common">Yeast</name>
    <dbReference type="NCBI Taxonomy" id="13370"/>
    <lineage>
        <taxon>Eukaryota</taxon>
        <taxon>Fungi</taxon>
        <taxon>Dikarya</taxon>
        <taxon>Ascomycota</taxon>
        <taxon>Saccharomycotina</taxon>
        <taxon>Pichiomycetes</taxon>
        <taxon>Pichiales</taxon>
        <taxon>Pichiaceae</taxon>
        <taxon>Brettanomyces</taxon>
    </lineage>
</organism>
<dbReference type="CDD" id="cd01898">
    <property type="entry name" value="Obg"/>
    <property type="match status" value="1"/>
</dbReference>
<keyword evidence="2" id="KW-0342">GTP-binding</keyword>
<evidence type="ECO:0000256" key="1">
    <source>
        <dbReference type="ARBA" id="ARBA00022741"/>
    </source>
</evidence>
<dbReference type="InParanoid" id="A0A448YJ83"/>
<dbReference type="InterPro" id="IPR036726">
    <property type="entry name" value="GTP1_OBG_dom_sf"/>
</dbReference>